<dbReference type="OrthoDB" id="591741at2759"/>
<evidence type="ECO:0000313" key="3">
    <source>
        <dbReference type="Proteomes" id="UP000479710"/>
    </source>
</evidence>
<keyword evidence="3" id="KW-1185">Reference proteome</keyword>
<organism evidence="2 3">
    <name type="scientific">Oryza meyeriana var. granulata</name>
    <dbReference type="NCBI Taxonomy" id="110450"/>
    <lineage>
        <taxon>Eukaryota</taxon>
        <taxon>Viridiplantae</taxon>
        <taxon>Streptophyta</taxon>
        <taxon>Embryophyta</taxon>
        <taxon>Tracheophyta</taxon>
        <taxon>Spermatophyta</taxon>
        <taxon>Magnoliopsida</taxon>
        <taxon>Liliopsida</taxon>
        <taxon>Poales</taxon>
        <taxon>Poaceae</taxon>
        <taxon>BOP clade</taxon>
        <taxon>Oryzoideae</taxon>
        <taxon>Oryzeae</taxon>
        <taxon>Oryzinae</taxon>
        <taxon>Oryza</taxon>
        <taxon>Oryza meyeriana</taxon>
    </lineage>
</organism>
<dbReference type="Proteomes" id="UP000479710">
    <property type="component" value="Unassembled WGS sequence"/>
</dbReference>
<feature type="domain" description="KIB1-4 beta-propeller" evidence="1">
    <location>
        <begin position="85"/>
        <end position="378"/>
    </location>
</feature>
<dbReference type="InterPro" id="IPR005174">
    <property type="entry name" value="KIB1-4_b-propeller"/>
</dbReference>
<dbReference type="Pfam" id="PF03478">
    <property type="entry name" value="Beta-prop_KIB1-4"/>
    <property type="match status" value="1"/>
</dbReference>
<evidence type="ECO:0000259" key="1">
    <source>
        <dbReference type="Pfam" id="PF03478"/>
    </source>
</evidence>
<evidence type="ECO:0000313" key="2">
    <source>
        <dbReference type="EMBL" id="KAF0894818.1"/>
    </source>
</evidence>
<sequence>MDGSISAGDALPWEPWKHIPADMLGLVLRLMPCVADRTRMRSVCRSWRDAAAIQRPPPPLPMLMFTRFFASFASFSSFSPTTVITEFSRIPLHKDVTISWVGSSDEWLAGTRPSREREKADGHCFLVNAFSRETIHLPQPCAFHFFDYFSKTLPIVNTSRSIDINIHAPEYPMRFRKVVLSASPDSGSMCIVAAISHHTLALWHPGMTSWCVCRSFIDVTVDIAFYQGRIYMVSTYSPNILSILFFELEEVDGRVMVSYVEQCVTKPLTLFEGFQVVQCNIVEWRGKLVLIIRYADSYWAFTKIIRKIGIYALDFSTNPHSFTEINSLGGDCLFISSCSSKSFPGCHYDGAKGDFVYFVSNYRQLPSVDPSFDVLVYNVRDATMTEFPVMVPRDNFGPFMENLLWLFPPK</sequence>
<dbReference type="PANTHER" id="PTHR33110">
    <property type="entry name" value="F-BOX/KELCH-REPEAT PROTEIN-RELATED"/>
    <property type="match status" value="1"/>
</dbReference>
<name>A0A6G1C2Y0_9ORYZ</name>
<accession>A0A6G1C2Y0</accession>
<dbReference type="Gene3D" id="1.20.1280.50">
    <property type="match status" value="1"/>
</dbReference>
<dbReference type="PANTHER" id="PTHR33110:SF61">
    <property type="entry name" value="EXPRESSED PROTEIN"/>
    <property type="match status" value="1"/>
</dbReference>
<dbReference type="AlphaFoldDB" id="A0A6G1C2Y0"/>
<proteinExistence type="predicted"/>
<gene>
    <name evidence="2" type="ORF">E2562_003702</name>
</gene>
<protein>
    <recommendedName>
        <fullName evidence="1">KIB1-4 beta-propeller domain-containing protein</fullName>
    </recommendedName>
</protein>
<comment type="caution">
    <text evidence="2">The sequence shown here is derived from an EMBL/GenBank/DDBJ whole genome shotgun (WGS) entry which is preliminary data.</text>
</comment>
<reference evidence="2 3" key="1">
    <citation type="submission" date="2019-11" db="EMBL/GenBank/DDBJ databases">
        <title>Whole genome sequence of Oryza granulata.</title>
        <authorList>
            <person name="Li W."/>
        </authorList>
    </citation>
    <scope>NUCLEOTIDE SEQUENCE [LARGE SCALE GENOMIC DNA]</scope>
    <source>
        <strain evidence="3">cv. Menghai</strain>
        <tissue evidence="2">Leaf</tissue>
    </source>
</reference>
<dbReference type="EMBL" id="SPHZ02000010">
    <property type="protein sequence ID" value="KAF0894818.1"/>
    <property type="molecule type" value="Genomic_DNA"/>
</dbReference>